<gene>
    <name evidence="4" type="ORF">HUJ06_017842</name>
</gene>
<dbReference type="EMBL" id="DUZY01000008">
    <property type="protein sequence ID" value="DAD47905.1"/>
    <property type="molecule type" value="Genomic_DNA"/>
</dbReference>
<dbReference type="PANTHER" id="PTHR35747">
    <property type="entry name" value="BIFUNCTIONAL INHIBITOR/LIPID-TRANSFER PROTEIN/SEED STORAGE 2S ALBUMIN SUPERFAMILY PROTEIN"/>
    <property type="match status" value="1"/>
</dbReference>
<dbReference type="InterPro" id="IPR053353">
    <property type="entry name" value="Plant_LTP_GPI-anchored"/>
</dbReference>
<protein>
    <recommendedName>
        <fullName evidence="3">Bifunctional inhibitor/plant lipid transfer protein/seed storage helical domain-containing protein</fullName>
    </recommendedName>
</protein>
<keyword evidence="2" id="KW-0732">Signal</keyword>
<feature type="chain" id="PRO_5032602656" description="Bifunctional inhibitor/plant lipid transfer protein/seed storage helical domain-containing protein" evidence="2">
    <location>
        <begin position="23"/>
        <end position="212"/>
    </location>
</feature>
<dbReference type="Proteomes" id="UP000607653">
    <property type="component" value="Unassembled WGS sequence"/>
</dbReference>
<dbReference type="CDD" id="cd00010">
    <property type="entry name" value="AAI_LTSS"/>
    <property type="match status" value="1"/>
</dbReference>
<dbReference type="Pfam" id="PF14368">
    <property type="entry name" value="LTP_2"/>
    <property type="match status" value="1"/>
</dbReference>
<organism evidence="4 5">
    <name type="scientific">Nelumbo nucifera</name>
    <name type="common">Sacred lotus</name>
    <dbReference type="NCBI Taxonomy" id="4432"/>
    <lineage>
        <taxon>Eukaryota</taxon>
        <taxon>Viridiplantae</taxon>
        <taxon>Streptophyta</taxon>
        <taxon>Embryophyta</taxon>
        <taxon>Tracheophyta</taxon>
        <taxon>Spermatophyta</taxon>
        <taxon>Magnoliopsida</taxon>
        <taxon>Proteales</taxon>
        <taxon>Nelumbonaceae</taxon>
        <taxon>Nelumbo</taxon>
    </lineage>
</organism>
<name>A0A822ZX33_NELNU</name>
<dbReference type="Gene3D" id="1.10.110.10">
    <property type="entry name" value="Plant lipid-transfer and hydrophobic proteins"/>
    <property type="match status" value="1"/>
</dbReference>
<feature type="signal peptide" evidence="2">
    <location>
        <begin position="1"/>
        <end position="22"/>
    </location>
</feature>
<reference evidence="4 5" key="1">
    <citation type="journal article" date="2020" name="Mol. Biol. Evol.">
        <title>Distinct Expression and Methylation Patterns for Genes with Different Fates following a Single Whole-Genome Duplication in Flowering Plants.</title>
        <authorList>
            <person name="Shi T."/>
            <person name="Rahmani R.S."/>
            <person name="Gugger P.F."/>
            <person name="Wang M."/>
            <person name="Li H."/>
            <person name="Zhang Y."/>
            <person name="Li Z."/>
            <person name="Wang Q."/>
            <person name="Van de Peer Y."/>
            <person name="Marchal K."/>
            <person name="Chen J."/>
        </authorList>
    </citation>
    <scope>NUCLEOTIDE SEQUENCE [LARGE SCALE GENOMIC DNA]</scope>
    <source>
        <tissue evidence="4">Leaf</tissue>
    </source>
</reference>
<evidence type="ECO:0000313" key="5">
    <source>
        <dbReference type="Proteomes" id="UP000607653"/>
    </source>
</evidence>
<proteinExistence type="predicted"/>
<feature type="region of interest" description="Disordered" evidence="1">
    <location>
        <begin position="154"/>
        <end position="178"/>
    </location>
</feature>
<comment type="caution">
    <text evidence="4">The sequence shown here is derived from an EMBL/GenBank/DDBJ whole genome shotgun (WGS) entry which is preliminary data.</text>
</comment>
<dbReference type="SUPFAM" id="SSF47699">
    <property type="entry name" value="Bifunctional inhibitor/lipid-transfer protein/seed storage 2S albumin"/>
    <property type="match status" value="1"/>
</dbReference>
<evidence type="ECO:0000313" key="4">
    <source>
        <dbReference type="EMBL" id="DAD47905.1"/>
    </source>
</evidence>
<evidence type="ECO:0000256" key="1">
    <source>
        <dbReference type="SAM" id="MobiDB-lite"/>
    </source>
</evidence>
<keyword evidence="5" id="KW-1185">Reference proteome</keyword>
<accession>A0A822ZX33</accession>
<feature type="compositionally biased region" description="Low complexity" evidence="1">
    <location>
        <begin position="157"/>
        <end position="169"/>
    </location>
</feature>
<evidence type="ECO:0000256" key="2">
    <source>
        <dbReference type="SAM" id="SignalP"/>
    </source>
</evidence>
<feature type="domain" description="Bifunctional inhibitor/plant lipid transfer protein/seed storage helical" evidence="3">
    <location>
        <begin position="15"/>
        <end position="107"/>
    </location>
</feature>
<dbReference type="InterPro" id="IPR036312">
    <property type="entry name" value="Bifun_inhib/LTP/seed_sf"/>
</dbReference>
<dbReference type="PANTHER" id="PTHR35747:SF2">
    <property type="entry name" value="NON-SPECIFIC LIPID TRANSFER PROTEIN GPI-ANCHORED 25"/>
    <property type="match status" value="1"/>
</dbReference>
<dbReference type="AlphaFoldDB" id="A0A822ZX33"/>
<evidence type="ECO:0000259" key="3">
    <source>
        <dbReference type="Pfam" id="PF14368"/>
    </source>
</evidence>
<dbReference type="InterPro" id="IPR016140">
    <property type="entry name" value="Bifunc_inhib/LTP/seed_store"/>
</dbReference>
<sequence length="212" mass="22838">MKPVTISPAAMMLVLCLTAAMAVNEVPFRGCSNELVALSPCLPYLASPPNNRSSLAFPPCCNAFSAIFSDTSRSACLCYLVRQPSLLGFPLNTTRILSLSFVCPSRNANQTTANTTSLRFLCEKSESLPPLGSTTGMILPYIFFRRSLWINSPAAASTSTPPESVVSSSIPEDYSPEPVPNISTLKPADSSNYRSLPGISLFFTPICTYLLH</sequence>